<evidence type="ECO:0000313" key="1">
    <source>
        <dbReference type="EMBL" id="TBU12679.1"/>
    </source>
</evidence>
<accession>A0A4Q9LVF9</accession>
<protein>
    <submittedName>
        <fullName evidence="1">Uncharacterized protein</fullName>
    </submittedName>
</protein>
<dbReference type="VEuPathDB" id="MicrosporidiaDB:CWI38_0671p0010"/>
<evidence type="ECO:0000313" key="2">
    <source>
        <dbReference type="Proteomes" id="UP000292282"/>
    </source>
</evidence>
<proteinExistence type="predicted"/>
<sequence length="131" mass="15914">MSYLKEIELHYYDDLICFGLGNPKYDFKELQISNLYVPWYFLDIFKNNLYFDFIPVENHVLNYICLSSLQILFKKYKFSRLKKLSLYKLPVFQEDSESLSNLSYIEELKIYKIYSKNITFLNYFVSQKNTI</sequence>
<reference evidence="1 2" key="1">
    <citation type="submission" date="2017-12" db="EMBL/GenBank/DDBJ databases">
        <authorList>
            <person name="Pombert J.-F."/>
            <person name="Haag K.L."/>
            <person name="Ebert D."/>
        </authorList>
    </citation>
    <scope>NUCLEOTIDE SEQUENCE [LARGE SCALE GENOMIC DNA]</scope>
    <source>
        <strain evidence="1">IL-G-3</strain>
    </source>
</reference>
<keyword evidence="2" id="KW-1185">Reference proteome</keyword>
<organism evidence="1 2">
    <name type="scientific">Hamiltosporidium tvaerminnensis</name>
    <dbReference type="NCBI Taxonomy" id="1176355"/>
    <lineage>
        <taxon>Eukaryota</taxon>
        <taxon>Fungi</taxon>
        <taxon>Fungi incertae sedis</taxon>
        <taxon>Microsporidia</taxon>
        <taxon>Dubosqiidae</taxon>
        <taxon>Hamiltosporidium</taxon>
    </lineage>
</organism>
<gene>
    <name evidence="1" type="ORF">CWI38_0671p0010</name>
</gene>
<dbReference type="EMBL" id="PITK01000671">
    <property type="protein sequence ID" value="TBU12679.1"/>
    <property type="molecule type" value="Genomic_DNA"/>
</dbReference>
<dbReference type="AlphaFoldDB" id="A0A4Q9LVF9"/>
<comment type="caution">
    <text evidence="1">The sequence shown here is derived from an EMBL/GenBank/DDBJ whole genome shotgun (WGS) entry which is preliminary data.</text>
</comment>
<dbReference type="Proteomes" id="UP000292282">
    <property type="component" value="Unassembled WGS sequence"/>
</dbReference>
<name>A0A4Q9LVF9_9MICR</name>